<feature type="region of interest" description="Disordered" evidence="2">
    <location>
        <begin position="61"/>
        <end position="80"/>
    </location>
</feature>
<evidence type="ECO:0000313" key="5">
    <source>
        <dbReference type="EMBL" id="MFD1937519.1"/>
    </source>
</evidence>
<reference evidence="6" key="1">
    <citation type="journal article" date="2019" name="Int. J. Syst. Evol. Microbiol.">
        <title>The Global Catalogue of Microorganisms (GCM) 10K type strain sequencing project: providing services to taxonomists for standard genome sequencing and annotation.</title>
        <authorList>
            <consortium name="The Broad Institute Genomics Platform"/>
            <consortium name="The Broad Institute Genome Sequencing Center for Infectious Disease"/>
            <person name="Wu L."/>
            <person name="Ma J."/>
        </authorList>
    </citation>
    <scope>NUCLEOTIDE SEQUENCE [LARGE SCALE GENOMIC DNA]</scope>
    <source>
        <strain evidence="6">ICMP 6774ER</strain>
    </source>
</reference>
<dbReference type="Pfam" id="PF17853">
    <property type="entry name" value="GGDEF_2"/>
    <property type="match status" value="1"/>
</dbReference>
<sequence length="620" mass="64937">MAHPHLTIDGTDGIDGNGHVPIRTLLAEPLLRGRVIGGEAGLGRTASWCLPLSEVGHHAISGATPRAGSGAASGEGPPRDLSGVAVHLPLATLTGESGEGLVAELAGRGAAALLAWSPPDGPAAQEGPAGRLADPAGLAAATRAADAAGILLLILPAEADYRAVSRLVGQKALAQTSHVLEYSTRVHRALAEVLARGSGIPAMARAITGLSRCPVMAMDADGETLACAGFDGTGCDPEEIGGLLAERLPDLRDRYGTAAGLIELDLRREGPAHATHVLIAPIVVGGELYGRLVLIEPSWPSDEHDLAQHRVIAEHGATLTGSEMLRQRSVRAAEERARGDFVEALAHGRFADPHELEARARHHGFDTAGRFAVFAATAGALLPAGRRDERRAAAVTRIAQAVEPSADRWTMAAAVGTFIVVIRQVAAAGAAADPLAEQRAVAQFAQHLHRSLRAHLGDDLRVTSGRPGRGAAGVAASYYEARVAMGLARHTDASPVCGYDDLRVYAALKEVAASAEGRAFAREILESLRRVHSQSGDLEQVVIAYIRSAGNLNAAARTLKLHRNTMLYKLDRASRALRMDIRSADTQFMVWLAHHIDTLAAVTGALSDELSPPADDVLVP</sequence>
<feature type="domain" description="CdaR GGDEF-like" evidence="4">
    <location>
        <begin position="348"/>
        <end position="485"/>
    </location>
</feature>
<evidence type="ECO:0000256" key="2">
    <source>
        <dbReference type="SAM" id="MobiDB-lite"/>
    </source>
</evidence>
<dbReference type="PANTHER" id="PTHR33744">
    <property type="entry name" value="CARBOHYDRATE DIACID REGULATOR"/>
    <property type="match status" value="1"/>
</dbReference>
<comment type="similarity">
    <text evidence="1">Belongs to the CdaR family.</text>
</comment>
<organism evidence="5 6">
    <name type="scientific">Nonomuraea mangrovi</name>
    <dbReference type="NCBI Taxonomy" id="2316207"/>
    <lineage>
        <taxon>Bacteria</taxon>
        <taxon>Bacillati</taxon>
        <taxon>Actinomycetota</taxon>
        <taxon>Actinomycetes</taxon>
        <taxon>Streptosporangiales</taxon>
        <taxon>Streptosporangiaceae</taxon>
        <taxon>Nonomuraea</taxon>
    </lineage>
</organism>
<accession>A0ABW4T8J5</accession>
<dbReference type="EMBL" id="JBHUFV010000061">
    <property type="protein sequence ID" value="MFD1937519.1"/>
    <property type="molecule type" value="Genomic_DNA"/>
</dbReference>
<dbReference type="InterPro" id="IPR042070">
    <property type="entry name" value="PucR_C-HTH_sf"/>
</dbReference>
<feature type="domain" description="PucR C-terminal helix-turn-helix" evidence="3">
    <location>
        <begin position="541"/>
        <end position="595"/>
    </location>
</feature>
<evidence type="ECO:0000313" key="6">
    <source>
        <dbReference type="Proteomes" id="UP001597368"/>
    </source>
</evidence>
<dbReference type="InterPro" id="IPR051448">
    <property type="entry name" value="CdaR-like_regulators"/>
</dbReference>
<dbReference type="InterPro" id="IPR029016">
    <property type="entry name" value="GAF-like_dom_sf"/>
</dbReference>
<evidence type="ECO:0000256" key="1">
    <source>
        <dbReference type="ARBA" id="ARBA00006754"/>
    </source>
</evidence>
<dbReference type="Gene3D" id="1.10.10.2840">
    <property type="entry name" value="PucR C-terminal helix-turn-helix domain"/>
    <property type="match status" value="1"/>
</dbReference>
<name>A0ABW4T8J5_9ACTN</name>
<dbReference type="InterPro" id="IPR025736">
    <property type="entry name" value="PucR_C-HTH_dom"/>
</dbReference>
<keyword evidence="6" id="KW-1185">Reference proteome</keyword>
<dbReference type="RefSeq" id="WP_379578777.1">
    <property type="nucleotide sequence ID" value="NZ_JBHUFV010000061.1"/>
</dbReference>
<dbReference type="PANTHER" id="PTHR33744:SF1">
    <property type="entry name" value="DNA-BINDING TRANSCRIPTIONAL ACTIVATOR ADER"/>
    <property type="match status" value="1"/>
</dbReference>
<gene>
    <name evidence="5" type="ORF">ACFSKW_39235</name>
</gene>
<proteinExistence type="inferred from homology"/>
<evidence type="ECO:0000259" key="4">
    <source>
        <dbReference type="Pfam" id="PF17853"/>
    </source>
</evidence>
<dbReference type="InterPro" id="IPR041522">
    <property type="entry name" value="CdaR_GGDEF"/>
</dbReference>
<dbReference type="Gene3D" id="3.30.450.40">
    <property type="match status" value="1"/>
</dbReference>
<comment type="caution">
    <text evidence="5">The sequence shown here is derived from an EMBL/GenBank/DDBJ whole genome shotgun (WGS) entry which is preliminary data.</text>
</comment>
<dbReference type="Proteomes" id="UP001597368">
    <property type="component" value="Unassembled WGS sequence"/>
</dbReference>
<evidence type="ECO:0000259" key="3">
    <source>
        <dbReference type="Pfam" id="PF13556"/>
    </source>
</evidence>
<dbReference type="Pfam" id="PF13556">
    <property type="entry name" value="HTH_30"/>
    <property type="match status" value="1"/>
</dbReference>
<protein>
    <submittedName>
        <fullName evidence="5">Helix-turn-helix domain-containing protein</fullName>
    </submittedName>
</protein>